<feature type="compositionally biased region" description="Polar residues" evidence="6">
    <location>
        <begin position="199"/>
        <end position="216"/>
    </location>
</feature>
<comment type="subcellular location">
    <subcellularLocation>
        <location evidence="1">Golgi apparatus membrane</location>
        <topology evidence="1">Single-pass type II membrane protein</topology>
    </subcellularLocation>
</comment>
<evidence type="ECO:0000313" key="8">
    <source>
        <dbReference type="Proteomes" id="UP000504607"/>
    </source>
</evidence>
<keyword evidence="8" id="KW-1185">Reference proteome</keyword>
<name>A0A6I9QW19_ELAGV</name>
<gene>
    <name evidence="9" type="primary">LOC105041136</name>
</gene>
<dbReference type="FunCoup" id="A0A6I9QW19">
    <property type="interactions" value="109"/>
</dbReference>
<evidence type="ECO:0000256" key="5">
    <source>
        <dbReference type="ARBA" id="ARBA00023180"/>
    </source>
</evidence>
<sequence length="606" mass="68632">MANKMKLARNSNRESHRFRLVVFVIGCFLVSMTFIVVSQPQSIPFPILGLKPRVHVAPSTPKAEQTTHSQQPGGVSGQNNATEQSKQEIGRDNETQERSMKADDPRTHQDEVGGEINSAQKETFPSTTDKLESDNGMLERNTKTDASNSNGGELHRKFTLPTISNYTINDSFQVENASNAEQLGSENETKGGSAACDPNSGNCEKNWEENTSNSKQLGVGDQKMNSERKPLCDFSHYRVNRCEMEGDIRIHRNPSSIISVESTERSSESYRIRPYPRKGDKIALSRVTEVIVKSSKEGPQCSINHDVPALVFSVGGYTGNLFHDFTDVMLPIFLSASQYNGEVQFVITETRPWWMHKYVPVFRKLSRYEIIDFDNDDRVHCFKHAVVGLRAQMEFSVDPSQDPNGYSMVDFGRFMRSVYSLERDTMTKIEEHPHRKPRLAIISRQRTRKFTNIPEIVQMARDLGYEVVVEEAGISTNVSQFAEVINSCDVLMGVHGAGLTNLVFLPINATIIQIVPWGGLEGIAMFDFGHGAKAMKLNYVQYSINVDESTLTEIYPRDHLVFQNPMSFHRKGWELLRGTFMDKQNVKLDVNRFRDVLWKALEHMMQ</sequence>
<dbReference type="InParanoid" id="A0A6I9QW19"/>
<feature type="domain" description="Glycosyltransferase 61 catalytic" evidence="7">
    <location>
        <begin position="422"/>
        <end position="512"/>
    </location>
</feature>
<feature type="compositionally biased region" description="Basic and acidic residues" evidence="6">
    <location>
        <begin position="85"/>
        <end position="111"/>
    </location>
</feature>
<dbReference type="InterPro" id="IPR007657">
    <property type="entry name" value="Glycosyltransferase_61"/>
</dbReference>
<dbReference type="InterPro" id="IPR049625">
    <property type="entry name" value="Glyco_transf_61_cat"/>
</dbReference>
<dbReference type="PANTHER" id="PTHR20961">
    <property type="entry name" value="GLYCOSYLTRANSFERASE"/>
    <property type="match status" value="1"/>
</dbReference>
<evidence type="ECO:0000256" key="1">
    <source>
        <dbReference type="ARBA" id="ARBA00004323"/>
    </source>
</evidence>
<dbReference type="KEGG" id="egu:105041136"/>
<evidence type="ECO:0000256" key="3">
    <source>
        <dbReference type="ARBA" id="ARBA00022676"/>
    </source>
</evidence>
<dbReference type="RefSeq" id="XP_010916268.1">
    <property type="nucleotide sequence ID" value="XM_010917966.3"/>
</dbReference>
<dbReference type="AlphaFoldDB" id="A0A6I9QW19"/>
<feature type="region of interest" description="Disordered" evidence="6">
    <location>
        <begin position="182"/>
        <end position="224"/>
    </location>
</feature>
<evidence type="ECO:0000256" key="4">
    <source>
        <dbReference type="ARBA" id="ARBA00022679"/>
    </source>
</evidence>
<keyword evidence="3" id="KW-0328">Glycosyltransferase</keyword>
<protein>
    <submittedName>
        <fullName evidence="9">Alpha-1,3-arabinosyltransferase XAT2 isoform X1</fullName>
    </submittedName>
</protein>
<dbReference type="Proteomes" id="UP000504607">
    <property type="component" value="Chromosome 3"/>
</dbReference>
<evidence type="ECO:0000256" key="6">
    <source>
        <dbReference type="SAM" id="MobiDB-lite"/>
    </source>
</evidence>
<feature type="compositionally biased region" description="Polar residues" evidence="6">
    <location>
        <begin position="62"/>
        <end position="84"/>
    </location>
</feature>
<organism evidence="8 9">
    <name type="scientific">Elaeis guineensis var. tenera</name>
    <name type="common">Oil palm</name>
    <dbReference type="NCBI Taxonomy" id="51953"/>
    <lineage>
        <taxon>Eukaryota</taxon>
        <taxon>Viridiplantae</taxon>
        <taxon>Streptophyta</taxon>
        <taxon>Embryophyta</taxon>
        <taxon>Tracheophyta</taxon>
        <taxon>Spermatophyta</taxon>
        <taxon>Magnoliopsida</taxon>
        <taxon>Liliopsida</taxon>
        <taxon>Arecaceae</taxon>
        <taxon>Arecoideae</taxon>
        <taxon>Cocoseae</taxon>
        <taxon>Elaeidinae</taxon>
        <taxon>Elaeis</taxon>
    </lineage>
</organism>
<evidence type="ECO:0000313" key="9">
    <source>
        <dbReference type="RefSeq" id="XP_010916268.1"/>
    </source>
</evidence>
<keyword evidence="5" id="KW-0325">Glycoprotein</keyword>
<keyword evidence="4" id="KW-0808">Transferase</keyword>
<reference evidence="9" key="1">
    <citation type="submission" date="2025-08" db="UniProtKB">
        <authorList>
            <consortium name="RefSeq"/>
        </authorList>
    </citation>
    <scope>IDENTIFICATION</scope>
</reference>
<evidence type="ECO:0000259" key="7">
    <source>
        <dbReference type="Pfam" id="PF04577"/>
    </source>
</evidence>
<evidence type="ECO:0000256" key="2">
    <source>
        <dbReference type="ARBA" id="ARBA00004881"/>
    </source>
</evidence>
<dbReference type="GO" id="GO:0000139">
    <property type="term" value="C:Golgi membrane"/>
    <property type="evidence" value="ECO:0007669"/>
    <property type="project" value="UniProtKB-SubCell"/>
</dbReference>
<dbReference type="GeneID" id="105041136"/>
<dbReference type="OrthoDB" id="529273at2759"/>
<dbReference type="PANTHER" id="PTHR20961:SF97">
    <property type="entry name" value="ALPHA-1,3-ARABINOSYLTRANSFERASE XAT3"/>
    <property type="match status" value="1"/>
</dbReference>
<feature type="region of interest" description="Disordered" evidence="6">
    <location>
        <begin position="56"/>
        <end position="156"/>
    </location>
</feature>
<dbReference type="GO" id="GO:0016763">
    <property type="term" value="F:pentosyltransferase activity"/>
    <property type="evidence" value="ECO:0007669"/>
    <property type="project" value="UniProtKB-ARBA"/>
</dbReference>
<accession>A0A6I9QW19</accession>
<feature type="compositionally biased region" description="Polar residues" evidence="6">
    <location>
        <begin position="117"/>
        <end position="128"/>
    </location>
</feature>
<comment type="pathway">
    <text evidence="2">Glycan metabolism.</text>
</comment>
<dbReference type="Pfam" id="PF04577">
    <property type="entry name" value="Glyco_transf_61"/>
    <property type="match status" value="1"/>
</dbReference>
<proteinExistence type="predicted"/>